<dbReference type="InterPro" id="IPR001164">
    <property type="entry name" value="ArfGAP_dom"/>
</dbReference>
<dbReference type="PANTHER" id="PTHR46085">
    <property type="entry name" value="ARFGAP/RECO-RELATED"/>
    <property type="match status" value="1"/>
</dbReference>
<evidence type="ECO:0000256" key="1">
    <source>
        <dbReference type="PROSITE-ProRule" id="PRU00288"/>
    </source>
</evidence>
<dbReference type="SMART" id="SM00105">
    <property type="entry name" value="ArfGap"/>
    <property type="match status" value="1"/>
</dbReference>
<keyword evidence="1" id="KW-0862">Zinc</keyword>
<dbReference type="InterPro" id="IPR044820">
    <property type="entry name" value="AGD14-like"/>
</dbReference>
<protein>
    <submittedName>
        <fullName evidence="3">Putative Rho GTPase-activating protein</fullName>
    </submittedName>
</protein>
<dbReference type="VEuPathDB" id="GiardiaDB:GL50803_002834"/>
<dbReference type="AlphaFoldDB" id="V6TE21"/>
<organism evidence="3 4">
    <name type="scientific">Giardia intestinalis</name>
    <name type="common">Giardia lamblia</name>
    <dbReference type="NCBI Taxonomy" id="5741"/>
    <lineage>
        <taxon>Eukaryota</taxon>
        <taxon>Metamonada</taxon>
        <taxon>Diplomonadida</taxon>
        <taxon>Hexamitidae</taxon>
        <taxon>Giardiinae</taxon>
        <taxon>Giardia</taxon>
    </lineage>
</organism>
<keyword evidence="1" id="KW-0479">Metal-binding</keyword>
<dbReference type="VEuPathDB" id="GiardiaDB:GL50581_2752"/>
<dbReference type="PROSITE" id="PS50115">
    <property type="entry name" value="ARFGAP"/>
    <property type="match status" value="1"/>
</dbReference>
<gene>
    <name evidence="3" type="ORF">DHA2_153947</name>
</gene>
<reference evidence="3 4" key="2">
    <citation type="journal article" date="2013" name="Genome Biol. Evol.">
        <title>Genome sequencing of Giardia lamblia genotypes A2 and B isolates (DH and GS) and comparative analysis with the genomes of genotypes A1 and E (WB and Pig).</title>
        <authorList>
            <person name="Adam R.D."/>
            <person name="Dahlstrom E.W."/>
            <person name="Martens C.A."/>
            <person name="Bruno D.P."/>
            <person name="Barbian K.D."/>
            <person name="Ricklefs S.M."/>
            <person name="Hernandez M.M."/>
            <person name="Narla N.P."/>
            <person name="Patel R.B."/>
            <person name="Porcella S.F."/>
            <person name="Nash T.E."/>
        </authorList>
    </citation>
    <scope>NUCLEOTIDE SEQUENCE [LARGE SCALE GENOMIC DNA]</scope>
    <source>
        <strain evidence="3 4">DH</strain>
    </source>
</reference>
<dbReference type="InterPro" id="IPR038508">
    <property type="entry name" value="ArfGAP_dom_sf"/>
</dbReference>
<accession>V6TE21</accession>
<sequence length="400" mass="42038">MSERDQQRVKNAIDALRRKPENKQCADCKSLSVPYINLTCGTFVCARCAGIHREFDHRVKSVSNSVFKLDEIQALGGNDLDKRTYLPYWSEQVFKLPEPGSEDNGRVRDFIRMKYVEKRFCHEQPQQEVPQVPAFAGAPGVTQQITPDVTPPLPQSVSAFGMPQMGMGMKPMGMPAFAKPSGMVQQPTMGMVQQPPAQQFSGAVQPGVMQQTAPAMFTAPAVSTMPAPVASAMPVMPAAAPMPSQPASMAQFSGAVGTIPGVPGPQPVLSAPSMAPVPSIPAVPMQPSAPMIPGGTSAPAPQAVPQTEMMRPGLDLFSNAIPVPSQPPVVPTAPAQPAIIPGIMSAPPQVPVTMPTAVPLTAPPLVPAPTPVPVPVPISAPVPAPAPAPKTTNFNSLLDF</sequence>
<dbReference type="SUPFAM" id="SSF57863">
    <property type="entry name" value="ArfGap/RecO-like zinc finger"/>
    <property type="match status" value="1"/>
</dbReference>
<evidence type="ECO:0000313" key="3">
    <source>
        <dbReference type="EMBL" id="ESU35085.1"/>
    </source>
</evidence>
<name>V6TE21_GIAIN</name>
<dbReference type="EMBL" id="AHGT01000101">
    <property type="protein sequence ID" value="ESU35085.1"/>
    <property type="molecule type" value="Genomic_DNA"/>
</dbReference>
<dbReference type="InterPro" id="IPR037278">
    <property type="entry name" value="ARFGAP/RecO"/>
</dbReference>
<keyword evidence="1" id="KW-0863">Zinc-finger</keyword>
<dbReference type="Pfam" id="PF01412">
    <property type="entry name" value="ArfGap"/>
    <property type="match status" value="1"/>
</dbReference>
<proteinExistence type="predicted"/>
<dbReference type="CDD" id="cd08838">
    <property type="entry name" value="ArfGap_AGFG"/>
    <property type="match status" value="1"/>
</dbReference>
<evidence type="ECO:0000259" key="2">
    <source>
        <dbReference type="PROSITE" id="PS50115"/>
    </source>
</evidence>
<dbReference type="GO" id="GO:0008270">
    <property type="term" value="F:zinc ion binding"/>
    <property type="evidence" value="ECO:0007669"/>
    <property type="project" value="UniProtKB-KW"/>
</dbReference>
<dbReference type="Proteomes" id="UP000018320">
    <property type="component" value="Unassembled WGS sequence"/>
</dbReference>
<dbReference type="VEuPathDB" id="GiardiaDB:DHA2_153947"/>
<dbReference type="VEuPathDB" id="GiardiaDB:QR46_4444"/>
<reference evidence="4" key="1">
    <citation type="submission" date="2012-02" db="EMBL/GenBank/DDBJ databases">
        <title>Genome sequencing of Giardia lamblia Genotypes A2 and B isolates (DH and GS) and comparative analysis with the genomes of Genotypes A1 and E (WB and Pig).</title>
        <authorList>
            <person name="Adam R."/>
            <person name="Dahlstrom E."/>
            <person name="Martens C."/>
            <person name="Bruno D."/>
            <person name="Barbian K."/>
            <person name="Porcella S.F."/>
            <person name="Nash T."/>
        </authorList>
    </citation>
    <scope>NUCLEOTIDE SEQUENCE</scope>
    <source>
        <strain evidence="4">DH</strain>
    </source>
</reference>
<evidence type="ECO:0000313" key="4">
    <source>
        <dbReference type="Proteomes" id="UP000018320"/>
    </source>
</evidence>
<dbReference type="GO" id="GO:0005096">
    <property type="term" value="F:GTPase activator activity"/>
    <property type="evidence" value="ECO:0007669"/>
    <property type="project" value="InterPro"/>
</dbReference>
<dbReference type="Gene3D" id="1.10.220.150">
    <property type="entry name" value="Arf GTPase activating protein"/>
    <property type="match status" value="1"/>
</dbReference>
<comment type="caution">
    <text evidence="3">The sequence shown here is derived from an EMBL/GenBank/DDBJ whole genome shotgun (WGS) entry which is preliminary data.</text>
</comment>
<feature type="domain" description="Arf-GAP" evidence="2">
    <location>
        <begin position="10"/>
        <end position="128"/>
    </location>
</feature>